<proteinExistence type="predicted"/>
<organism evidence="1 2">
    <name type="scientific">Methylotenera mobilis (strain JLW8 / ATCC BAA-1282 / DSM 17540)</name>
    <dbReference type="NCBI Taxonomy" id="583345"/>
    <lineage>
        <taxon>Bacteria</taxon>
        <taxon>Pseudomonadati</taxon>
        <taxon>Pseudomonadota</taxon>
        <taxon>Betaproteobacteria</taxon>
        <taxon>Nitrosomonadales</taxon>
        <taxon>Methylophilaceae</taxon>
        <taxon>Methylotenera</taxon>
    </lineage>
</organism>
<name>C6WW81_METML</name>
<dbReference type="KEGG" id="mmb:Mmol_1274"/>
<dbReference type="EMBL" id="CP001672">
    <property type="protein sequence ID" value="ACT48180.1"/>
    <property type="molecule type" value="Genomic_DNA"/>
</dbReference>
<reference evidence="2" key="1">
    <citation type="submission" date="2009-07" db="EMBL/GenBank/DDBJ databases">
        <title>Complete sequence of Methylotenera mobilis JLW8.</title>
        <authorList>
            <consortium name="US DOE Joint Genome Institute"/>
            <person name="Lucas S."/>
            <person name="Copeland A."/>
            <person name="Lapidus A."/>
            <person name="Glavina del Rio T."/>
            <person name="Tice H."/>
            <person name="Bruce D."/>
            <person name="Goodwin L."/>
            <person name="Pitluck S."/>
            <person name="LaButti K.M."/>
            <person name="Clum A."/>
            <person name="Larimer F."/>
            <person name="Land M."/>
            <person name="Hauser L."/>
            <person name="Kyrpides N."/>
            <person name="Mikhailova N."/>
            <person name="Kayluzhnaya M."/>
            <person name="Chistoserdova L."/>
        </authorList>
    </citation>
    <scope>NUCLEOTIDE SEQUENCE [LARGE SCALE GENOMIC DNA]</scope>
    <source>
        <strain evidence="2">JLW8 / ATCC BAA-1282 / DSM 17540</strain>
    </source>
</reference>
<dbReference type="HOGENOM" id="CLU_1720192_0_0_4"/>
<dbReference type="Proteomes" id="UP000002742">
    <property type="component" value="Chromosome"/>
</dbReference>
<evidence type="ECO:0000313" key="2">
    <source>
        <dbReference type="Proteomes" id="UP000002742"/>
    </source>
</evidence>
<protein>
    <submittedName>
        <fullName evidence="1">Uncharacterized protein</fullName>
    </submittedName>
</protein>
<sequence>MNQGYSESECDEVYEHFKQHLPQVTDCLLRELAYNFKNDAFVGTDADDFISALSHSEPINSYAINVPEIKSVELELENLIADITSNGIRFDNVCGVLLVVVSNTMTHNTLFNLIEILSSKVNSDAVFIPALYSDESIGAFTKIRLVLSGDAS</sequence>
<accession>C6WW81</accession>
<reference evidence="1 2" key="2">
    <citation type="journal article" date="2011" name="J. Bacteriol.">
        <title>Genomes of three methylotrophs from a single niche uncover genetic and metabolic divergence of Methylophilaceae.</title>
        <authorList>
            <person name="Lapidus A."/>
            <person name="Clum A."/>
            <person name="Labutti K."/>
            <person name="Kaluzhnaya M.G."/>
            <person name="Lim S."/>
            <person name="Beck D.A."/>
            <person name="Glavina Del Rio T."/>
            <person name="Nolan M."/>
            <person name="Mavromatis K."/>
            <person name="Huntemann M."/>
            <person name="Lucas S."/>
            <person name="Lidstrom M.E."/>
            <person name="Ivanova N."/>
            <person name="Chistoserdova L."/>
        </authorList>
    </citation>
    <scope>NUCLEOTIDE SEQUENCE [LARGE SCALE GENOMIC DNA]</scope>
    <source>
        <strain evidence="2">JLW8 / ATCC BAA-1282 / DSM 17540</strain>
    </source>
</reference>
<dbReference type="RefSeq" id="WP_015832215.1">
    <property type="nucleotide sequence ID" value="NC_012968.1"/>
</dbReference>
<gene>
    <name evidence="1" type="ordered locus">Mmol_1274</name>
</gene>
<dbReference type="AlphaFoldDB" id="C6WW81"/>
<evidence type="ECO:0000313" key="1">
    <source>
        <dbReference type="EMBL" id="ACT48180.1"/>
    </source>
</evidence>
<keyword evidence="2" id="KW-1185">Reference proteome</keyword>